<sequence>MLQKKEIKDSKRLFEKVDSLVDPVLQTIPENPQFCLNNNKQLRFFDAETLTGMQKSALDCRTLIGIVDASGPTGIGYILTALPESEDKSIIAGDKVLQAWHDQFPLAKYLSANGERGRQLELYYHERTLDSVDHLFDRWVWDSLPEEVRQIPVLEKQLRECQDDLAQLSEDESDEEIQNEITLLQEQLQTAKGIRDTLNLVEIKTHALLQAQVSVAIAVAEQKRWSELLNFDQQNPDCILSEEQFTALVSQAVDSFVARNYALLGRDESGPLVKHLANRRELQNEKRSSAEGSLRTHTTVSGETHQLSLTEVRDPINRTLFIDTSKISEGKKFLDIIVGACLLTAQDLPQVIQEFIDFKITTDKSYPDNAQKTYHQFREGSLKLPPEQMELLADFGVKCFLSHSDSAKISPKLERLGFLKKSRSLDDLKGFESNKSARLTGTWSP</sequence>
<reference evidence="2 3" key="1">
    <citation type="submission" date="2018-06" db="EMBL/GenBank/DDBJ databases">
        <authorList>
            <consortium name="Pathogen Informatics"/>
            <person name="Doyle S."/>
        </authorList>
    </citation>
    <scope>NUCLEOTIDE SEQUENCE [LARGE SCALE GENOMIC DNA]</scope>
    <source>
        <strain evidence="2 3">NCTC11532</strain>
    </source>
</reference>
<keyword evidence="1" id="KW-0175">Coiled coil</keyword>
<dbReference type="Proteomes" id="UP000255297">
    <property type="component" value="Unassembled WGS sequence"/>
</dbReference>
<dbReference type="OrthoDB" id="5650916at2"/>
<organism evidence="2 3">
    <name type="scientific">Legionella wadsworthii</name>
    <dbReference type="NCBI Taxonomy" id="28088"/>
    <lineage>
        <taxon>Bacteria</taxon>
        <taxon>Pseudomonadati</taxon>
        <taxon>Pseudomonadota</taxon>
        <taxon>Gammaproteobacteria</taxon>
        <taxon>Legionellales</taxon>
        <taxon>Legionellaceae</taxon>
        <taxon>Legionella</taxon>
    </lineage>
</organism>
<gene>
    <name evidence="2" type="ORF">NCTC11532_02846</name>
</gene>
<dbReference type="STRING" id="1122170.GCA_000701265_01310"/>
<dbReference type="EMBL" id="UGPB01000001">
    <property type="protein sequence ID" value="STY31329.1"/>
    <property type="molecule type" value="Genomic_DNA"/>
</dbReference>
<protein>
    <submittedName>
        <fullName evidence="2">Uncharacterized protein</fullName>
    </submittedName>
</protein>
<proteinExistence type="predicted"/>
<evidence type="ECO:0000313" key="3">
    <source>
        <dbReference type="Proteomes" id="UP000255297"/>
    </source>
</evidence>
<feature type="coiled-coil region" evidence="1">
    <location>
        <begin position="151"/>
        <end position="178"/>
    </location>
</feature>
<name>A0A378LUK1_9GAMM</name>
<dbReference type="RefSeq" id="WP_031566347.1">
    <property type="nucleotide sequence ID" value="NZ_CAAAIS010000006.1"/>
</dbReference>
<accession>A0A378LUK1</accession>
<evidence type="ECO:0000256" key="1">
    <source>
        <dbReference type="SAM" id="Coils"/>
    </source>
</evidence>
<keyword evidence="3" id="KW-1185">Reference proteome</keyword>
<evidence type="ECO:0000313" key="2">
    <source>
        <dbReference type="EMBL" id="STY31329.1"/>
    </source>
</evidence>
<dbReference type="AlphaFoldDB" id="A0A378LUK1"/>